<keyword evidence="7 13" id="KW-0812">Transmembrane</keyword>
<evidence type="ECO:0000256" key="12">
    <source>
        <dbReference type="ARBA" id="ARBA00037238"/>
    </source>
</evidence>
<feature type="transmembrane region" description="Helical" evidence="13">
    <location>
        <begin position="144"/>
        <end position="164"/>
    </location>
</feature>
<evidence type="ECO:0000256" key="7">
    <source>
        <dbReference type="ARBA" id="ARBA00022692"/>
    </source>
</evidence>
<dbReference type="GO" id="GO:0005886">
    <property type="term" value="C:plasma membrane"/>
    <property type="evidence" value="ECO:0007669"/>
    <property type="project" value="UniProtKB-SubCell"/>
</dbReference>
<dbReference type="AlphaFoldDB" id="A0A830HUE6"/>
<keyword evidence="5" id="KW-1003">Cell membrane</keyword>
<feature type="transmembrane region" description="Helical" evidence="13">
    <location>
        <begin position="114"/>
        <end position="132"/>
    </location>
</feature>
<dbReference type="Gene3D" id="1.20.1280.290">
    <property type="match status" value="2"/>
</dbReference>
<keyword evidence="9 13" id="KW-1133">Transmembrane helix</keyword>
<gene>
    <name evidence="15" type="ORF">PPROV_000729600</name>
</gene>
<evidence type="ECO:0000256" key="4">
    <source>
        <dbReference type="ARBA" id="ARBA00022448"/>
    </source>
</evidence>
<dbReference type="PANTHER" id="PTHR10791:SF30">
    <property type="entry name" value="SUGAR TRANSPORTER SWEET1"/>
    <property type="match status" value="1"/>
</dbReference>
<evidence type="ECO:0000256" key="14">
    <source>
        <dbReference type="SAM" id="MobiDB-lite"/>
    </source>
</evidence>
<organism evidence="15 16">
    <name type="scientific">Pycnococcus provasolii</name>
    <dbReference type="NCBI Taxonomy" id="41880"/>
    <lineage>
        <taxon>Eukaryota</taxon>
        <taxon>Viridiplantae</taxon>
        <taxon>Chlorophyta</taxon>
        <taxon>Pseudoscourfieldiophyceae</taxon>
        <taxon>Pseudoscourfieldiales</taxon>
        <taxon>Pycnococcaceae</taxon>
        <taxon>Pycnococcus</taxon>
    </lineage>
</organism>
<comment type="subcellular location">
    <subcellularLocation>
        <location evidence="1 13">Cell membrane</location>
        <topology evidence="1 13">Multi-pass membrane protein</topology>
    </subcellularLocation>
    <subcellularLocation>
        <location evidence="2">Golgi apparatus membrane</location>
        <topology evidence="2">Multi-pass membrane protein</topology>
    </subcellularLocation>
</comment>
<comment type="caution">
    <text evidence="15">The sequence shown here is derived from an EMBL/GenBank/DDBJ whole genome shotgun (WGS) entry which is preliminary data.</text>
</comment>
<dbReference type="EMBL" id="BNJQ01000021">
    <property type="protein sequence ID" value="GHP08559.1"/>
    <property type="molecule type" value="Genomic_DNA"/>
</dbReference>
<feature type="transmembrane region" description="Helical" evidence="13">
    <location>
        <begin position="176"/>
        <end position="194"/>
    </location>
</feature>
<reference evidence="15" key="1">
    <citation type="submission" date="2020-10" db="EMBL/GenBank/DDBJ databases">
        <title>Unveiling of a novel bifunctional photoreceptor, Dualchrome1, isolated from a cosmopolitan green alga.</title>
        <authorList>
            <person name="Suzuki S."/>
            <person name="Kawachi M."/>
        </authorList>
    </citation>
    <scope>NUCLEOTIDE SEQUENCE</scope>
    <source>
        <strain evidence="15">NIES 2893</strain>
    </source>
</reference>
<comment type="similarity">
    <text evidence="3 13">Belongs to the SWEET sugar transporter family.</text>
</comment>
<evidence type="ECO:0000256" key="1">
    <source>
        <dbReference type="ARBA" id="ARBA00004651"/>
    </source>
</evidence>
<feature type="transmembrane region" description="Helical" evidence="13">
    <location>
        <begin position="56"/>
        <end position="75"/>
    </location>
</feature>
<comment type="function">
    <text evidence="12">Mediates both low-affinity uptake and efflux of sugar across the plasma membrane.</text>
</comment>
<dbReference type="InterPro" id="IPR047664">
    <property type="entry name" value="SWEET"/>
</dbReference>
<feature type="region of interest" description="Disordered" evidence="14">
    <location>
        <begin position="232"/>
        <end position="252"/>
    </location>
</feature>
<keyword evidence="6 13" id="KW-0762">Sugar transport</keyword>
<dbReference type="GO" id="GO:0000139">
    <property type="term" value="C:Golgi membrane"/>
    <property type="evidence" value="ECO:0007669"/>
    <property type="project" value="UniProtKB-SubCell"/>
</dbReference>
<keyword evidence="4 13" id="KW-0813">Transport</keyword>
<feature type="transmembrane region" description="Helical" evidence="13">
    <location>
        <begin position="81"/>
        <end position="102"/>
    </location>
</feature>
<evidence type="ECO:0000313" key="15">
    <source>
        <dbReference type="EMBL" id="GHP08559.1"/>
    </source>
</evidence>
<feature type="transmembrane region" description="Helical" evidence="13">
    <location>
        <begin position="200"/>
        <end position="220"/>
    </location>
</feature>
<evidence type="ECO:0000256" key="10">
    <source>
        <dbReference type="ARBA" id="ARBA00023034"/>
    </source>
</evidence>
<evidence type="ECO:0000256" key="2">
    <source>
        <dbReference type="ARBA" id="ARBA00004653"/>
    </source>
</evidence>
<protein>
    <recommendedName>
        <fullName evidence="13">Bidirectional sugar transporter SWEET</fullName>
    </recommendedName>
</protein>
<dbReference type="Pfam" id="PF03083">
    <property type="entry name" value="MtN3_slv"/>
    <property type="match status" value="2"/>
</dbReference>
<dbReference type="Proteomes" id="UP000660262">
    <property type="component" value="Unassembled WGS sequence"/>
</dbReference>
<evidence type="ECO:0000256" key="6">
    <source>
        <dbReference type="ARBA" id="ARBA00022597"/>
    </source>
</evidence>
<evidence type="ECO:0000256" key="11">
    <source>
        <dbReference type="ARBA" id="ARBA00023136"/>
    </source>
</evidence>
<keyword evidence="8" id="KW-0677">Repeat</keyword>
<dbReference type="GO" id="GO:0051119">
    <property type="term" value="F:sugar transmembrane transporter activity"/>
    <property type="evidence" value="ECO:0007669"/>
    <property type="project" value="InterPro"/>
</dbReference>
<evidence type="ECO:0000256" key="3">
    <source>
        <dbReference type="ARBA" id="ARBA00007809"/>
    </source>
</evidence>
<dbReference type="FunFam" id="1.20.1280.290:FF:000004">
    <property type="entry name" value="Sugar transporter SWEET"/>
    <property type="match status" value="1"/>
</dbReference>
<comment type="function">
    <text evidence="13">Mediates both low-affinity uptake and efflux of sugar across the membrane.</text>
</comment>
<keyword evidence="11 13" id="KW-0472">Membrane</keyword>
<keyword evidence="16" id="KW-1185">Reference proteome</keyword>
<evidence type="ECO:0000256" key="13">
    <source>
        <dbReference type="RuleBase" id="RU910715"/>
    </source>
</evidence>
<sequence>MPTFAGLTWTVVPAVKDAIGWAAVIAVLGLFLAPVKDIWGSKGAFKAKSTENLATGFPYFASFYNCLLWVLYATADLPRLLQPLVINIIGMTLHASFLSVYWRYAKDDADRKSCLTAFLGGAATVALAAYLSAVSGSAQPFGNVAMVVNVVMYYSPLAALGTVLKERSVAKMPFAPLLMTFIGSSLWFTFGMYIFDAPIFIPNVIGILFGIGQLVLYAHISAGEKKRAAEGGAASGSAGTAPAALPSTSTSSTKTFHTTLAYRPRVMIPPKAAPIRPHTRVAPRATAAARSAASLRVGARIRHAPRMRMAVI</sequence>
<accession>A0A830HUE6</accession>
<evidence type="ECO:0000256" key="8">
    <source>
        <dbReference type="ARBA" id="ARBA00022737"/>
    </source>
</evidence>
<name>A0A830HUE6_9CHLO</name>
<evidence type="ECO:0000313" key="16">
    <source>
        <dbReference type="Proteomes" id="UP000660262"/>
    </source>
</evidence>
<keyword evidence="10" id="KW-0333">Golgi apparatus</keyword>
<proteinExistence type="inferred from homology"/>
<dbReference type="InterPro" id="IPR004316">
    <property type="entry name" value="SWEET_rpt"/>
</dbReference>
<evidence type="ECO:0000256" key="5">
    <source>
        <dbReference type="ARBA" id="ARBA00022475"/>
    </source>
</evidence>
<feature type="transmembrane region" description="Helical" evidence="13">
    <location>
        <begin position="18"/>
        <end position="35"/>
    </location>
</feature>
<evidence type="ECO:0000256" key="9">
    <source>
        <dbReference type="ARBA" id="ARBA00022989"/>
    </source>
</evidence>
<dbReference type="PANTHER" id="PTHR10791">
    <property type="entry name" value="RAG1-ACTIVATING PROTEIN 1"/>
    <property type="match status" value="1"/>
</dbReference>
<dbReference type="OrthoDB" id="409725at2759"/>